<evidence type="ECO:0000256" key="1">
    <source>
        <dbReference type="PROSITE-ProRule" id="PRU00409"/>
    </source>
</evidence>
<dbReference type="PROSITE" id="PS50975">
    <property type="entry name" value="ATP_GRASP"/>
    <property type="match status" value="1"/>
</dbReference>
<dbReference type="GO" id="GO:0009432">
    <property type="term" value="P:SOS response"/>
    <property type="evidence" value="ECO:0007669"/>
    <property type="project" value="TreeGrafter"/>
</dbReference>
<accession>A0A1K0FJE2</accession>
<dbReference type="AlphaFoldDB" id="A0A1K0FJE2"/>
<dbReference type="Proteomes" id="UP000182486">
    <property type="component" value="Unassembled WGS sequence"/>
</dbReference>
<dbReference type="PANTHER" id="PTHR21621:SF0">
    <property type="entry name" value="BETA-CITRYLGLUTAMATE SYNTHASE B-RELATED"/>
    <property type="match status" value="1"/>
</dbReference>
<dbReference type="GO" id="GO:0018169">
    <property type="term" value="F:ribosomal S6-glutamic acid ligase activity"/>
    <property type="evidence" value="ECO:0007669"/>
    <property type="project" value="TreeGrafter"/>
</dbReference>
<dbReference type="EMBL" id="MEIA01000182">
    <property type="protein sequence ID" value="OJF12983.1"/>
    <property type="molecule type" value="Genomic_DNA"/>
</dbReference>
<reference evidence="3 4" key="1">
    <citation type="submission" date="2016-09" db="EMBL/GenBank/DDBJ databases">
        <title>Couchioplanes caeruleus draft genome sequence.</title>
        <authorList>
            <person name="Sheehan J."/>
            <person name="Caffrey P."/>
        </authorList>
    </citation>
    <scope>NUCLEOTIDE SEQUENCE [LARGE SCALE GENOMIC DNA]</scope>
    <source>
        <strain evidence="3 4">DSM 43634</strain>
    </source>
</reference>
<dbReference type="GO" id="GO:0046872">
    <property type="term" value="F:metal ion binding"/>
    <property type="evidence" value="ECO:0007669"/>
    <property type="project" value="InterPro"/>
</dbReference>
<dbReference type="SUPFAM" id="SSF56059">
    <property type="entry name" value="Glutathione synthetase ATP-binding domain-like"/>
    <property type="match status" value="1"/>
</dbReference>
<feature type="domain" description="ATP-grasp" evidence="2">
    <location>
        <begin position="138"/>
        <end position="314"/>
    </location>
</feature>
<proteinExistence type="predicted"/>
<dbReference type="GO" id="GO:0005524">
    <property type="term" value="F:ATP binding"/>
    <property type="evidence" value="ECO:0007669"/>
    <property type="project" value="UniProtKB-UniRule"/>
</dbReference>
<organism evidence="3 4">
    <name type="scientific">Couchioplanes caeruleus subsp. caeruleus</name>
    <dbReference type="NCBI Taxonomy" id="56427"/>
    <lineage>
        <taxon>Bacteria</taxon>
        <taxon>Bacillati</taxon>
        <taxon>Actinomycetota</taxon>
        <taxon>Actinomycetes</taxon>
        <taxon>Micromonosporales</taxon>
        <taxon>Micromonosporaceae</taxon>
        <taxon>Couchioplanes</taxon>
    </lineage>
</organism>
<dbReference type="GO" id="GO:0005737">
    <property type="term" value="C:cytoplasm"/>
    <property type="evidence" value="ECO:0007669"/>
    <property type="project" value="TreeGrafter"/>
</dbReference>
<comment type="caution">
    <text evidence="3">The sequence shown here is derived from an EMBL/GenBank/DDBJ whole genome shotgun (WGS) entry which is preliminary data.</text>
</comment>
<dbReference type="Gene3D" id="3.30.470.20">
    <property type="entry name" value="ATP-grasp fold, B domain"/>
    <property type="match status" value="1"/>
</dbReference>
<dbReference type="PANTHER" id="PTHR21621">
    <property type="entry name" value="RIBOSOMAL PROTEIN S6 MODIFICATION PROTEIN"/>
    <property type="match status" value="1"/>
</dbReference>
<gene>
    <name evidence="3" type="ORF">BG844_17565</name>
</gene>
<evidence type="ECO:0000259" key="2">
    <source>
        <dbReference type="PROSITE" id="PS50975"/>
    </source>
</evidence>
<keyword evidence="1" id="KW-0067">ATP-binding</keyword>
<protein>
    <recommendedName>
        <fullName evidence="2">ATP-grasp domain-containing protein</fullName>
    </recommendedName>
</protein>
<sequence>MFMSESVTSCHIAILSLRNDLHALLVQQELRQREGVICSVIETDRLAGSGGITWSDNVCLLPSHEGDLVDVRELDLIWLRRFNVPQVVPPFVTDPAQIQVIRNDCHWALLGLLVTEFRGTWISDPHATRLADNKLVQLRAAEACGLRIPRTLVSQDPRQIRQFHASMPNGVIVKTIKGSTVWPLLTAPVLEEHLAAEDSMRLAPAIYQEHVPGFRHLRVLVLEETAYAVQIESPDLDWRRNLNVPIYEVRLDGNLTRRLAELLHRLGLRMGVFDLKLDDARDPVWLELNPQGQFLFAQGLLGLDLVTPFADFVCQEVRRGVTMM</sequence>
<dbReference type="InterPro" id="IPR011761">
    <property type="entry name" value="ATP-grasp"/>
</dbReference>
<keyword evidence="4" id="KW-1185">Reference proteome</keyword>
<keyword evidence="1" id="KW-0547">Nucleotide-binding</keyword>
<evidence type="ECO:0000313" key="4">
    <source>
        <dbReference type="Proteomes" id="UP000182486"/>
    </source>
</evidence>
<evidence type="ECO:0000313" key="3">
    <source>
        <dbReference type="EMBL" id="OJF12983.1"/>
    </source>
</evidence>
<name>A0A1K0FJE2_9ACTN</name>